<evidence type="ECO:0000256" key="1">
    <source>
        <dbReference type="ARBA" id="ARBA00022679"/>
    </source>
</evidence>
<accession>A0A1H7TFD7</accession>
<dbReference type="CDD" id="cd00475">
    <property type="entry name" value="Cis_IPPS"/>
    <property type="match status" value="1"/>
</dbReference>
<dbReference type="InterPro" id="IPR001441">
    <property type="entry name" value="UPP_synth-like"/>
</dbReference>
<protein>
    <submittedName>
        <fullName evidence="3">Undecaprenyl diphosphate synthase</fullName>
    </submittedName>
</protein>
<proteinExistence type="inferred from homology"/>
<keyword evidence="1" id="KW-0808">Transferase</keyword>
<dbReference type="GO" id="GO:0016094">
    <property type="term" value="P:polyprenol biosynthetic process"/>
    <property type="evidence" value="ECO:0007669"/>
    <property type="project" value="TreeGrafter"/>
</dbReference>
<dbReference type="PANTHER" id="PTHR10291">
    <property type="entry name" value="DEHYDRODOLICHYL DIPHOSPHATE SYNTHASE FAMILY MEMBER"/>
    <property type="match status" value="1"/>
</dbReference>
<dbReference type="STRING" id="650850.SAMN04488129_11731"/>
<dbReference type="Gene3D" id="3.40.1180.10">
    <property type="entry name" value="Decaprenyl diphosphate synthase-like"/>
    <property type="match status" value="1"/>
</dbReference>
<dbReference type="RefSeq" id="WP_089714503.1">
    <property type="nucleotide sequence ID" value="NZ_FOBC01000017.1"/>
</dbReference>
<reference evidence="4" key="1">
    <citation type="submission" date="2016-10" db="EMBL/GenBank/DDBJ databases">
        <authorList>
            <person name="Varghese N."/>
            <person name="Submissions S."/>
        </authorList>
    </citation>
    <scope>NUCLEOTIDE SEQUENCE [LARGE SCALE GENOMIC DNA]</scope>
    <source>
        <strain evidence="4">CGMCC 1.9150</strain>
    </source>
</reference>
<dbReference type="GO" id="GO:0045547">
    <property type="term" value="F:ditrans,polycis-polyprenyl diphosphate synthase [(2E,6E)-farnesyl diphosphate specific] activity"/>
    <property type="evidence" value="ECO:0007669"/>
    <property type="project" value="TreeGrafter"/>
</dbReference>
<name>A0A1H7TFD7_9GAMM</name>
<sequence length="204" mass="23195">MAKGSLPTHVGFIPDGNRRWAQQHGMPKEAGYAHGIDPGIQLYEQCKAYGIREISIYGFTQDNTRRASVQKHAFSQATVEFALEVARRGAALQVVGDDTSAQFPDELKPFRERRGEGIKVNLLANYGWEWDLDGLREGSLRSSDVSRVDLIVRWGGGRRLSGFLPVQSVYADFYVRDEYWPDFDPRHFEQALAWFRKQDRTLGG</sequence>
<dbReference type="AlphaFoldDB" id="A0A1H7TFD7"/>
<dbReference type="OrthoDB" id="4191603at2"/>
<evidence type="ECO:0000256" key="2">
    <source>
        <dbReference type="ARBA" id="ARBA00038453"/>
    </source>
</evidence>
<evidence type="ECO:0000313" key="3">
    <source>
        <dbReference type="EMBL" id="SEL83398.1"/>
    </source>
</evidence>
<dbReference type="PANTHER" id="PTHR10291:SF43">
    <property type="entry name" value="DEHYDRODOLICHYL DIPHOSPHATE SYNTHASE COMPLEX SUBUNIT DHDDS"/>
    <property type="match status" value="1"/>
</dbReference>
<keyword evidence="4" id="KW-1185">Reference proteome</keyword>
<dbReference type="Pfam" id="PF01255">
    <property type="entry name" value="Prenyltransf"/>
    <property type="match status" value="2"/>
</dbReference>
<dbReference type="SUPFAM" id="SSF64005">
    <property type="entry name" value="Undecaprenyl diphosphate synthase"/>
    <property type="match status" value="1"/>
</dbReference>
<dbReference type="Proteomes" id="UP000198807">
    <property type="component" value="Unassembled WGS sequence"/>
</dbReference>
<gene>
    <name evidence="3" type="ORF">SAMN04488129_11731</name>
</gene>
<comment type="similarity">
    <text evidence="2">Belongs to the UPP synthase family. Z-FPP synthase subfamily.</text>
</comment>
<organism evidence="3 4">
    <name type="scientific">Halomonas daqiaonensis</name>
    <dbReference type="NCBI Taxonomy" id="650850"/>
    <lineage>
        <taxon>Bacteria</taxon>
        <taxon>Pseudomonadati</taxon>
        <taxon>Pseudomonadota</taxon>
        <taxon>Gammaproteobacteria</taxon>
        <taxon>Oceanospirillales</taxon>
        <taxon>Halomonadaceae</taxon>
        <taxon>Halomonas</taxon>
    </lineage>
</organism>
<dbReference type="InterPro" id="IPR036424">
    <property type="entry name" value="UPP_synth-like_sf"/>
</dbReference>
<dbReference type="EMBL" id="FOBC01000017">
    <property type="protein sequence ID" value="SEL83398.1"/>
    <property type="molecule type" value="Genomic_DNA"/>
</dbReference>
<evidence type="ECO:0000313" key="4">
    <source>
        <dbReference type="Proteomes" id="UP000198807"/>
    </source>
</evidence>